<dbReference type="GO" id="GO:0005886">
    <property type="term" value="C:plasma membrane"/>
    <property type="evidence" value="ECO:0000318"/>
    <property type="project" value="GO_Central"/>
</dbReference>
<dbReference type="InterPro" id="IPR001611">
    <property type="entry name" value="Leu-rich_rpt"/>
</dbReference>
<dbReference type="PANTHER" id="PTHR24112:SF64">
    <property type="entry name" value="CHROMOSOME UNDETERMINED SCAFFOLD_46, WHOLE GENOME SHOTGUN SEQUENCE"/>
    <property type="match status" value="1"/>
</dbReference>
<dbReference type="PROSITE" id="PS51450">
    <property type="entry name" value="LRR"/>
    <property type="match status" value="1"/>
</dbReference>
<dbReference type="VEuPathDB" id="TrichDB:TVAG_193170"/>
<feature type="compositionally biased region" description="Low complexity" evidence="1">
    <location>
        <begin position="821"/>
        <end position="834"/>
    </location>
</feature>
<dbReference type="Gene3D" id="3.80.10.10">
    <property type="entry name" value="Ribonuclease Inhibitor"/>
    <property type="match status" value="2"/>
</dbReference>
<dbReference type="SMR" id="A2DH31"/>
<dbReference type="SUPFAM" id="SSF52047">
    <property type="entry name" value="RNI-like"/>
    <property type="match status" value="1"/>
</dbReference>
<gene>
    <name evidence="2" type="ORF">TVAG_193170</name>
</gene>
<dbReference type="InterPro" id="IPR032675">
    <property type="entry name" value="LRR_dom_sf"/>
</dbReference>
<evidence type="ECO:0000313" key="2">
    <source>
        <dbReference type="EMBL" id="EAY20341.1"/>
    </source>
</evidence>
<dbReference type="RefSeq" id="XP_001581327.1">
    <property type="nucleotide sequence ID" value="XM_001581277.1"/>
</dbReference>
<protein>
    <submittedName>
        <fullName evidence="2">Leucine Rich Repeat family protein</fullName>
    </submittedName>
</protein>
<dbReference type="GO" id="GO:0016477">
    <property type="term" value="P:cell migration"/>
    <property type="evidence" value="ECO:0000318"/>
    <property type="project" value="GO_Central"/>
</dbReference>
<evidence type="ECO:0000313" key="3">
    <source>
        <dbReference type="Proteomes" id="UP000001542"/>
    </source>
</evidence>
<feature type="region of interest" description="Disordered" evidence="1">
    <location>
        <begin position="821"/>
        <end position="855"/>
    </location>
</feature>
<dbReference type="InterPro" id="IPR051279">
    <property type="entry name" value="PP1-Reg/Actin-Interact_Protein"/>
</dbReference>
<dbReference type="Proteomes" id="UP000001542">
    <property type="component" value="Unassembled WGS sequence"/>
</dbReference>
<dbReference type="AlphaFoldDB" id="A2DH31"/>
<reference evidence="2" key="2">
    <citation type="journal article" date="2007" name="Science">
        <title>Draft genome sequence of the sexually transmitted pathogen Trichomonas vaginalis.</title>
        <authorList>
            <person name="Carlton J.M."/>
            <person name="Hirt R.P."/>
            <person name="Silva J.C."/>
            <person name="Delcher A.L."/>
            <person name="Schatz M."/>
            <person name="Zhao Q."/>
            <person name="Wortman J.R."/>
            <person name="Bidwell S.L."/>
            <person name="Alsmark U.C.M."/>
            <person name="Besteiro S."/>
            <person name="Sicheritz-Ponten T."/>
            <person name="Noel C.J."/>
            <person name="Dacks J.B."/>
            <person name="Foster P.G."/>
            <person name="Simillion C."/>
            <person name="Van de Peer Y."/>
            <person name="Miranda-Saavedra D."/>
            <person name="Barton G.J."/>
            <person name="Westrop G.D."/>
            <person name="Mueller S."/>
            <person name="Dessi D."/>
            <person name="Fiori P.L."/>
            <person name="Ren Q."/>
            <person name="Paulsen I."/>
            <person name="Zhang H."/>
            <person name="Bastida-Corcuera F.D."/>
            <person name="Simoes-Barbosa A."/>
            <person name="Brown M.T."/>
            <person name="Hayes R.D."/>
            <person name="Mukherjee M."/>
            <person name="Okumura C.Y."/>
            <person name="Schneider R."/>
            <person name="Smith A.J."/>
            <person name="Vanacova S."/>
            <person name="Villalvazo M."/>
            <person name="Haas B.J."/>
            <person name="Pertea M."/>
            <person name="Feldblyum T.V."/>
            <person name="Utterback T.R."/>
            <person name="Shu C.L."/>
            <person name="Osoegawa K."/>
            <person name="de Jong P.J."/>
            <person name="Hrdy I."/>
            <person name="Horvathova L."/>
            <person name="Zubacova Z."/>
            <person name="Dolezal P."/>
            <person name="Malik S.B."/>
            <person name="Logsdon J.M. Jr."/>
            <person name="Henze K."/>
            <person name="Gupta A."/>
            <person name="Wang C.C."/>
            <person name="Dunne R.L."/>
            <person name="Upcroft J.A."/>
            <person name="Upcroft P."/>
            <person name="White O."/>
            <person name="Salzberg S.L."/>
            <person name="Tang P."/>
            <person name="Chiu C.-H."/>
            <person name="Lee Y.-S."/>
            <person name="Embley T.M."/>
            <person name="Coombs G.H."/>
            <person name="Mottram J.C."/>
            <person name="Tachezy J."/>
            <person name="Fraser-Liggett C.M."/>
            <person name="Johnson P.J."/>
        </authorList>
    </citation>
    <scope>NUCLEOTIDE SEQUENCE [LARGE SCALE GENOMIC DNA]</scope>
    <source>
        <strain evidence="2">G3</strain>
    </source>
</reference>
<keyword evidence="3" id="KW-1185">Reference proteome</keyword>
<accession>A2DH31</accession>
<proteinExistence type="predicted"/>
<organism evidence="2 3">
    <name type="scientific">Trichomonas vaginalis (strain ATCC PRA-98 / G3)</name>
    <dbReference type="NCBI Taxonomy" id="412133"/>
    <lineage>
        <taxon>Eukaryota</taxon>
        <taxon>Metamonada</taxon>
        <taxon>Parabasalia</taxon>
        <taxon>Trichomonadida</taxon>
        <taxon>Trichomonadidae</taxon>
        <taxon>Trichomonas</taxon>
    </lineage>
</organism>
<name>A2DH31_TRIV3</name>
<dbReference type="VEuPathDB" id="TrichDB:TVAGG3_0341430"/>
<feature type="compositionally biased region" description="Polar residues" evidence="1">
    <location>
        <begin position="664"/>
        <end position="675"/>
    </location>
</feature>
<reference evidence="2" key="1">
    <citation type="submission" date="2006-10" db="EMBL/GenBank/DDBJ databases">
        <authorList>
            <person name="Amadeo P."/>
            <person name="Zhao Q."/>
            <person name="Wortman J."/>
            <person name="Fraser-Liggett C."/>
            <person name="Carlton J."/>
        </authorList>
    </citation>
    <scope>NUCLEOTIDE SEQUENCE</scope>
    <source>
        <strain evidence="2">G3</strain>
    </source>
</reference>
<dbReference type="GO" id="GO:0034315">
    <property type="term" value="P:regulation of Arp2/3 complex-mediated actin nucleation"/>
    <property type="evidence" value="ECO:0000318"/>
    <property type="project" value="GO_Central"/>
</dbReference>
<feature type="compositionally biased region" description="Basic and acidic residues" evidence="1">
    <location>
        <begin position="744"/>
        <end position="763"/>
    </location>
</feature>
<feature type="region of interest" description="Disordered" evidence="1">
    <location>
        <begin position="664"/>
        <end position="807"/>
    </location>
</feature>
<dbReference type="PANTHER" id="PTHR24112">
    <property type="entry name" value="LEUCINE-RICH REPEAT, ISOFORM F-RELATED"/>
    <property type="match status" value="1"/>
</dbReference>
<evidence type="ECO:0000256" key="1">
    <source>
        <dbReference type="SAM" id="MobiDB-lite"/>
    </source>
</evidence>
<dbReference type="OrthoDB" id="120976at2759"/>
<dbReference type="EMBL" id="DS113199">
    <property type="protein sequence ID" value="EAY20341.1"/>
    <property type="molecule type" value="Genomic_DNA"/>
</dbReference>
<feature type="compositionally biased region" description="Acidic residues" evidence="1">
    <location>
        <begin position="694"/>
        <end position="703"/>
    </location>
</feature>
<dbReference type="GO" id="GO:0030027">
    <property type="term" value="C:lamellipodium"/>
    <property type="evidence" value="ECO:0000318"/>
    <property type="project" value="GO_Central"/>
</dbReference>
<sequence>MEKVRHSARNFHEQKGKFVIFSAFGKVKKTFGSKDVVIVLHDGGAALWDKKCENGPFLYGSWITLQSLNIDNDKITLSFRNKDSDPTVLEFETTDSKFAFGAIGDILQHVLYGFEQESLKLSKFKFSPSRPTTMSIMSRLIERAETEKMKITGDQIDKIEDIFEISRPAFNLSDIPDVQNILIAVFDIIPMTSFIRELIIPNLDFPTQYRILSILLQQAPSIYHLTFTGEANNRIEFFESLNPNSINLTSLSFIDTNIKIPELNKLSTINSTANFNYISFQNALSAEALDFLYNGYLSASLPNLISLNLDNTKNLSFDKIANQISKLKMLSVANCNIEIGSALDLLTTNAPELRFLNMSSNSCENIKKKLKLPPKLSFMSFGDVSWKPGTLVSLLKIIFEEIPDNSKLDLSDAHVDDEEWPSVFNFLAKQNGMRLQNFYWSNNKISPELCTFFDNFPNLVVLYMSGVLSESSLELVNQFSVSLQKMTNLKTLKLTGTDTVFLGTQGLASISKAFASLTNLEYLDLSGNKIRDEGFSTLSNTLSKCTNMKTFVCDNNDLENPESLVNFCKLYPYPYSFPLNDINKFESIKKIHNSQVNEVCKSNRTNASRMNFLSLLQSDADINSKYPKPAKNPLDSPSNVYYYEFCSPFPNSISKEFGEYINSLGNPTKTPYPNKQDSEENFVHQKPRRKIVSDTEDDDDDEAEKNPESDSSETQSSKKQEFKLRSNWGKSITFDDSDTFVPKPRPEGEKRRRLYSDAGDKPFKCPIPKIPRPAKESVHASKKRTKHPDISDDSDSIQSPEKEDQMINVVKPKVKQVIVPSLDGFSSSNESTVTSEDEEDETFEPKEADWSFPLRYVPPPQDTEKIVRNLGDKYSLGSLLTAVKRS</sequence>
<dbReference type="InParanoid" id="A2DH31"/>
<dbReference type="KEGG" id="tva:5465878"/>